<keyword evidence="2" id="KW-0732">Signal</keyword>
<evidence type="ECO:0000256" key="2">
    <source>
        <dbReference type="SAM" id="SignalP"/>
    </source>
</evidence>
<dbReference type="GeneID" id="79177955"/>
<protein>
    <recommendedName>
        <fullName evidence="5">VWFA domain-containing protein</fullName>
    </recommendedName>
</protein>
<name>M5DWH6_9GAMM</name>
<evidence type="ECO:0008006" key="5">
    <source>
        <dbReference type="Google" id="ProtNLM"/>
    </source>
</evidence>
<dbReference type="KEGG" id="tol:TOL_3232"/>
<evidence type="ECO:0000313" key="3">
    <source>
        <dbReference type="EMBL" id="CCU73628.1"/>
    </source>
</evidence>
<organism evidence="3 4">
    <name type="scientific">Thalassolituus oleivorans MIL-1</name>
    <dbReference type="NCBI Taxonomy" id="1298593"/>
    <lineage>
        <taxon>Bacteria</taxon>
        <taxon>Pseudomonadati</taxon>
        <taxon>Pseudomonadota</taxon>
        <taxon>Gammaproteobacteria</taxon>
        <taxon>Oceanospirillales</taxon>
        <taxon>Oceanospirillaceae</taxon>
        <taxon>Thalassolituus</taxon>
    </lineage>
</organism>
<reference evidence="3 4" key="1">
    <citation type="journal article" date="2013" name="Genome Announc.">
        <title>Genome Sequence of Thalassolituus oleivorans MIL-1 (DSM 14913T).</title>
        <authorList>
            <person name="Golyshin P.N."/>
            <person name="Werner J."/>
            <person name="Chernikova T.N."/>
            <person name="Tran H."/>
            <person name="Ferrer M."/>
            <person name="Yakimov M.M."/>
            <person name="Teeling H."/>
            <person name="Golyshina O.V."/>
        </authorList>
    </citation>
    <scope>NUCLEOTIDE SEQUENCE [LARGE SCALE GENOMIC DNA]</scope>
    <source>
        <strain evidence="3 4">MIL-1</strain>
    </source>
</reference>
<accession>M5DWH6</accession>
<keyword evidence="4" id="KW-1185">Reference proteome</keyword>
<dbReference type="PATRIC" id="fig|1298593.3.peg.3126"/>
<sequence length="528" mass="55419">MARLTPFGILLSSMLLVACGGGGGSVVPAASTDTTDTTDTTDGGSTETDTGVTYFPLQFYLNGDEYVEESGVFEGVYFLPLIHGYIIAPVDSTNLEKLDNPSVDDYSITINDQAIDPVEQGLVMQKIIDLPVVLNTAIVIDTSGSTQAIDKAALITAIKGFISTAQASSDSVIANQKYTLWAFGSSVEALVPTLTADASILNTALDSLQANWSGSRGDATALYESIVRAVGYYKGVGPVDLGTEVDLKTDGIDDLNDGYFNDGAYSRIDGVKLSNVVLFTAGNNSVNLFSAQSAKEALEWQSLITYVEQAATETTDSATDTTATDTTAVDGSETTLVGKPLLYVSVGTGGVDASVEALASKVIDTASNNTFNVAAELIAAQQSAISVRIRPDNQYLVRYEILERDGKHVHVFSSESASYSYKLTTELDLATNDLSGLAEASPAVEITGPSNSYLAADQVSVTSVKSLYPATRWTEIPYSTGNYSWTVGGVSRSANTDGSISITSADVGKTVVLTNTSLSITGTVTVLD</sequence>
<dbReference type="PROSITE" id="PS51257">
    <property type="entry name" value="PROKAR_LIPOPROTEIN"/>
    <property type="match status" value="1"/>
</dbReference>
<dbReference type="eggNOG" id="COG2304">
    <property type="taxonomic scope" value="Bacteria"/>
</dbReference>
<dbReference type="InterPro" id="IPR036465">
    <property type="entry name" value="vWFA_dom_sf"/>
</dbReference>
<dbReference type="EMBL" id="HF680312">
    <property type="protein sequence ID" value="CCU73628.1"/>
    <property type="molecule type" value="Genomic_DNA"/>
</dbReference>
<evidence type="ECO:0000313" key="4">
    <source>
        <dbReference type="Proteomes" id="UP000011866"/>
    </source>
</evidence>
<dbReference type="AlphaFoldDB" id="M5DWH6"/>
<dbReference type="CDD" id="cd00198">
    <property type="entry name" value="vWFA"/>
    <property type="match status" value="1"/>
</dbReference>
<dbReference type="HOGENOM" id="CLU_515725_0_0_6"/>
<dbReference type="RefSeq" id="WP_015488336.1">
    <property type="nucleotide sequence ID" value="NC_020888.1"/>
</dbReference>
<feature type="signal peptide" evidence="2">
    <location>
        <begin position="1"/>
        <end position="18"/>
    </location>
</feature>
<dbReference type="Proteomes" id="UP000011866">
    <property type="component" value="Chromosome"/>
</dbReference>
<feature type="chain" id="PRO_5004065720" description="VWFA domain-containing protein" evidence="2">
    <location>
        <begin position="19"/>
        <end position="528"/>
    </location>
</feature>
<feature type="compositionally biased region" description="Low complexity" evidence="1">
    <location>
        <begin position="32"/>
        <end position="47"/>
    </location>
</feature>
<proteinExistence type="predicted"/>
<gene>
    <name evidence="3" type="ORF">TOL_3232</name>
</gene>
<dbReference type="Gene3D" id="3.40.50.410">
    <property type="entry name" value="von Willebrand factor, type A domain"/>
    <property type="match status" value="1"/>
</dbReference>
<evidence type="ECO:0000256" key="1">
    <source>
        <dbReference type="SAM" id="MobiDB-lite"/>
    </source>
</evidence>
<feature type="region of interest" description="Disordered" evidence="1">
    <location>
        <begin position="27"/>
        <end position="47"/>
    </location>
</feature>
<dbReference type="SUPFAM" id="SSF53300">
    <property type="entry name" value="vWA-like"/>
    <property type="match status" value="1"/>
</dbReference>